<gene>
    <name evidence="2" type="ORF">FA13DRAFT_161042</name>
</gene>
<organism evidence="2 3">
    <name type="scientific">Coprinellus micaceus</name>
    <name type="common">Glistening ink-cap mushroom</name>
    <name type="synonym">Coprinus micaceus</name>
    <dbReference type="NCBI Taxonomy" id="71717"/>
    <lineage>
        <taxon>Eukaryota</taxon>
        <taxon>Fungi</taxon>
        <taxon>Dikarya</taxon>
        <taxon>Basidiomycota</taxon>
        <taxon>Agaricomycotina</taxon>
        <taxon>Agaricomycetes</taxon>
        <taxon>Agaricomycetidae</taxon>
        <taxon>Agaricales</taxon>
        <taxon>Agaricineae</taxon>
        <taxon>Psathyrellaceae</taxon>
        <taxon>Coprinellus</taxon>
    </lineage>
</organism>
<dbReference type="EMBL" id="QPFP01000012">
    <property type="protein sequence ID" value="TEB33555.1"/>
    <property type="molecule type" value="Genomic_DNA"/>
</dbReference>
<name>A0A4Y7THA0_COPMI</name>
<dbReference type="Proteomes" id="UP000298030">
    <property type="component" value="Unassembled WGS sequence"/>
</dbReference>
<reference evidence="2 3" key="1">
    <citation type="journal article" date="2019" name="Nat. Ecol. Evol.">
        <title>Megaphylogeny resolves global patterns of mushroom evolution.</title>
        <authorList>
            <person name="Varga T."/>
            <person name="Krizsan K."/>
            <person name="Foldi C."/>
            <person name="Dima B."/>
            <person name="Sanchez-Garcia M."/>
            <person name="Sanchez-Ramirez S."/>
            <person name="Szollosi G.J."/>
            <person name="Szarkandi J.G."/>
            <person name="Papp V."/>
            <person name="Albert L."/>
            <person name="Andreopoulos W."/>
            <person name="Angelini C."/>
            <person name="Antonin V."/>
            <person name="Barry K.W."/>
            <person name="Bougher N.L."/>
            <person name="Buchanan P."/>
            <person name="Buyck B."/>
            <person name="Bense V."/>
            <person name="Catcheside P."/>
            <person name="Chovatia M."/>
            <person name="Cooper J."/>
            <person name="Damon W."/>
            <person name="Desjardin D."/>
            <person name="Finy P."/>
            <person name="Geml J."/>
            <person name="Haridas S."/>
            <person name="Hughes K."/>
            <person name="Justo A."/>
            <person name="Karasinski D."/>
            <person name="Kautmanova I."/>
            <person name="Kiss B."/>
            <person name="Kocsube S."/>
            <person name="Kotiranta H."/>
            <person name="LaButti K.M."/>
            <person name="Lechner B.E."/>
            <person name="Liimatainen K."/>
            <person name="Lipzen A."/>
            <person name="Lukacs Z."/>
            <person name="Mihaltcheva S."/>
            <person name="Morgado L.N."/>
            <person name="Niskanen T."/>
            <person name="Noordeloos M.E."/>
            <person name="Ohm R.A."/>
            <person name="Ortiz-Santana B."/>
            <person name="Ovrebo C."/>
            <person name="Racz N."/>
            <person name="Riley R."/>
            <person name="Savchenko A."/>
            <person name="Shiryaev A."/>
            <person name="Soop K."/>
            <person name="Spirin V."/>
            <person name="Szebenyi C."/>
            <person name="Tomsovsky M."/>
            <person name="Tulloss R.E."/>
            <person name="Uehling J."/>
            <person name="Grigoriev I.V."/>
            <person name="Vagvolgyi C."/>
            <person name="Papp T."/>
            <person name="Martin F.M."/>
            <person name="Miettinen O."/>
            <person name="Hibbett D.S."/>
            <person name="Nagy L.G."/>
        </authorList>
    </citation>
    <scope>NUCLEOTIDE SEQUENCE [LARGE SCALE GENOMIC DNA]</scope>
    <source>
        <strain evidence="2 3">FP101781</strain>
    </source>
</reference>
<evidence type="ECO:0000313" key="2">
    <source>
        <dbReference type="EMBL" id="TEB33555.1"/>
    </source>
</evidence>
<proteinExistence type="predicted"/>
<evidence type="ECO:0000256" key="1">
    <source>
        <dbReference type="SAM" id="MobiDB-lite"/>
    </source>
</evidence>
<sequence length="104" mass="11265">MNAPSSSSPLSILFSQSALDIRYSHPAGRMNASMSSSPTLAPFHTSFKPSPLSRFPIHPTLPPSFVPLLPHKPSRPAKLPGLRTSARPHRPRCVSPPRLSVKGH</sequence>
<evidence type="ECO:0000313" key="3">
    <source>
        <dbReference type="Proteomes" id="UP000298030"/>
    </source>
</evidence>
<dbReference type="AlphaFoldDB" id="A0A4Y7THA0"/>
<feature type="region of interest" description="Disordered" evidence="1">
    <location>
        <begin position="66"/>
        <end position="104"/>
    </location>
</feature>
<comment type="caution">
    <text evidence="2">The sequence shown here is derived from an EMBL/GenBank/DDBJ whole genome shotgun (WGS) entry which is preliminary data.</text>
</comment>
<protein>
    <submittedName>
        <fullName evidence="2">Uncharacterized protein</fullName>
    </submittedName>
</protein>
<keyword evidence="3" id="KW-1185">Reference proteome</keyword>
<accession>A0A4Y7THA0</accession>